<dbReference type="EMBL" id="ML735242">
    <property type="protein sequence ID" value="KAE8391824.1"/>
    <property type="molecule type" value="Genomic_DNA"/>
</dbReference>
<dbReference type="OrthoDB" id="4412761at2759"/>
<organism evidence="1">
    <name type="scientific">Petromyces alliaceus</name>
    <name type="common">Aspergillus alliaceus</name>
    <dbReference type="NCBI Taxonomy" id="209559"/>
    <lineage>
        <taxon>Eukaryota</taxon>
        <taxon>Fungi</taxon>
        <taxon>Dikarya</taxon>
        <taxon>Ascomycota</taxon>
        <taxon>Pezizomycotina</taxon>
        <taxon>Eurotiomycetes</taxon>
        <taxon>Eurotiomycetidae</taxon>
        <taxon>Eurotiales</taxon>
        <taxon>Aspergillaceae</taxon>
        <taxon>Aspergillus</taxon>
        <taxon>Aspergillus subgen. Circumdati</taxon>
    </lineage>
</organism>
<sequence length="107" mass="12265">MHHIRNPNDTDFIYDPRTQPLEDGPVLRGRCGLTTFTTAEQKGRAEHLLSAFGRDETNIPEFGVGNCQDWVVGAIGMLNGRLRGRLMRGLWIRGMRDLWGGWCRIRR</sequence>
<dbReference type="AlphaFoldDB" id="A0A5N7CCJ5"/>
<evidence type="ECO:0000313" key="1">
    <source>
        <dbReference type="EMBL" id="KAE8391824.1"/>
    </source>
</evidence>
<reference evidence="1" key="1">
    <citation type="submission" date="2019-04" db="EMBL/GenBank/DDBJ databases">
        <title>Friends and foes A comparative genomics studyof 23 Aspergillus species from section Flavi.</title>
        <authorList>
            <consortium name="DOE Joint Genome Institute"/>
            <person name="Kjaerbolling I."/>
            <person name="Vesth T."/>
            <person name="Frisvad J.C."/>
            <person name="Nybo J.L."/>
            <person name="Theobald S."/>
            <person name="Kildgaard S."/>
            <person name="Isbrandt T."/>
            <person name="Kuo A."/>
            <person name="Sato A."/>
            <person name="Lyhne E.K."/>
            <person name="Kogle M.E."/>
            <person name="Wiebenga A."/>
            <person name="Kun R.S."/>
            <person name="Lubbers R.J."/>
            <person name="Makela M.R."/>
            <person name="Barry K."/>
            <person name="Chovatia M."/>
            <person name="Clum A."/>
            <person name="Daum C."/>
            <person name="Haridas S."/>
            <person name="He G."/>
            <person name="LaButti K."/>
            <person name="Lipzen A."/>
            <person name="Mondo S."/>
            <person name="Riley R."/>
            <person name="Salamov A."/>
            <person name="Simmons B.A."/>
            <person name="Magnuson J.K."/>
            <person name="Henrissat B."/>
            <person name="Mortensen U.H."/>
            <person name="Larsen T.O."/>
            <person name="Devries R.P."/>
            <person name="Grigoriev I.V."/>
            <person name="Machida M."/>
            <person name="Baker S.E."/>
            <person name="Andersen M.R."/>
        </authorList>
    </citation>
    <scope>NUCLEOTIDE SEQUENCE [LARGE SCALE GENOMIC DNA]</scope>
    <source>
        <strain evidence="1">IBT 14317</strain>
    </source>
</reference>
<proteinExistence type="predicted"/>
<dbReference type="Proteomes" id="UP000326877">
    <property type="component" value="Unassembled WGS sequence"/>
</dbReference>
<protein>
    <submittedName>
        <fullName evidence="1">Uncharacterized protein</fullName>
    </submittedName>
</protein>
<name>A0A5N7CCJ5_PETAA</name>
<accession>A0A5N7CCJ5</accession>
<gene>
    <name evidence="1" type="ORF">BDV23DRAFT_152676</name>
</gene>